<feature type="chain" id="PRO_5038698247" description="Peptidase M28 domain-containing protein" evidence="1">
    <location>
        <begin position="34"/>
        <end position="402"/>
    </location>
</feature>
<dbReference type="AlphaFoldDB" id="A0A2S0KN07"/>
<dbReference type="KEGG" id="fsa:C5Q98_03675"/>
<evidence type="ECO:0000256" key="1">
    <source>
        <dbReference type="SAM" id="SignalP"/>
    </source>
</evidence>
<reference evidence="4" key="1">
    <citation type="submission" date="2018-02" db="EMBL/GenBank/DDBJ databases">
        <authorList>
            <person name="Holder M.E."/>
            <person name="Ajami N.J."/>
            <person name="Petrosino J.F."/>
        </authorList>
    </citation>
    <scope>NUCLEOTIDE SEQUENCE [LARGE SCALE GENOMIC DNA]</scope>
    <source>
        <strain evidence="4">CCUG 47711</strain>
    </source>
</reference>
<dbReference type="InterPro" id="IPR007484">
    <property type="entry name" value="Peptidase_M28"/>
</dbReference>
<dbReference type="EMBL" id="CP027226">
    <property type="protein sequence ID" value="AVM42379.1"/>
    <property type="molecule type" value="Genomic_DNA"/>
</dbReference>
<organism evidence="3 4">
    <name type="scientific">Fastidiosipila sanguinis</name>
    <dbReference type="NCBI Taxonomy" id="236753"/>
    <lineage>
        <taxon>Bacteria</taxon>
        <taxon>Bacillati</taxon>
        <taxon>Bacillota</taxon>
        <taxon>Clostridia</taxon>
        <taxon>Eubacteriales</taxon>
        <taxon>Oscillospiraceae</taxon>
        <taxon>Fastidiosipila</taxon>
    </lineage>
</organism>
<feature type="domain" description="Peptidase M28" evidence="2">
    <location>
        <begin position="141"/>
        <end position="332"/>
    </location>
</feature>
<gene>
    <name evidence="3" type="ORF">C5Q98_03675</name>
</gene>
<evidence type="ECO:0000313" key="3">
    <source>
        <dbReference type="EMBL" id="AVM42379.1"/>
    </source>
</evidence>
<dbReference type="RefSeq" id="WP_106012362.1">
    <property type="nucleotide sequence ID" value="NZ_CP027226.1"/>
</dbReference>
<keyword evidence="4" id="KW-1185">Reference proteome</keyword>
<name>A0A2S0KN07_9FIRM</name>
<proteinExistence type="predicted"/>
<dbReference type="Proteomes" id="UP000237947">
    <property type="component" value="Chromosome"/>
</dbReference>
<dbReference type="PROSITE" id="PS51257">
    <property type="entry name" value="PROKAR_LIPOPROTEIN"/>
    <property type="match status" value="1"/>
</dbReference>
<dbReference type="OrthoDB" id="1837510at2"/>
<keyword evidence="1" id="KW-0732">Signal</keyword>
<feature type="signal peptide" evidence="1">
    <location>
        <begin position="1"/>
        <end position="33"/>
    </location>
</feature>
<protein>
    <recommendedName>
        <fullName evidence="2">Peptidase M28 domain-containing protein</fullName>
    </recommendedName>
</protein>
<dbReference type="SUPFAM" id="SSF53187">
    <property type="entry name" value="Zn-dependent exopeptidases"/>
    <property type="match status" value="1"/>
</dbReference>
<dbReference type="Gene3D" id="3.40.630.10">
    <property type="entry name" value="Zn peptidases"/>
    <property type="match status" value="1"/>
</dbReference>
<accession>A0A2S0KN07</accession>
<dbReference type="Pfam" id="PF04389">
    <property type="entry name" value="Peptidase_M28"/>
    <property type="match status" value="1"/>
</dbReference>
<evidence type="ECO:0000259" key="2">
    <source>
        <dbReference type="Pfam" id="PF04389"/>
    </source>
</evidence>
<sequence>MNTKTNLVKKSNKIRSLRSWMVLALVCTMLLSACRSNTVPEIMKYDDYGKKVALNIAENYPKRVAGSESETAVADLIKKEFESFGYNVENQSIELESGGHSRNLIVKIPGKGFVAEEDTDSELDFSIYERRAKEEYGLFRRKVIVAARYDSNPNAPDNNDGISDNASGIGALLTLAKQLKEYTMGYDVELVALGAGFSNNAGSRKLLESKSPEEIKNIDAFYELRSLYGGDKLYAHSGWSSTYPKQKYKLRQPAYQLAEVAYDESVSYYTGVVLYQNQISLQIDNMLLNTEAPEGFGEAPEKIVFREMSENESDYREFDKRGVPVVYLESYNYSGESMDDISENRNPNFSSTNYIVRGTDFDNIETLGNYSEEDLLQNRINASAFMVLKSIETGVIGSSKNY</sequence>
<evidence type="ECO:0000313" key="4">
    <source>
        <dbReference type="Proteomes" id="UP000237947"/>
    </source>
</evidence>